<dbReference type="EMBL" id="CP009149">
    <property type="protein sequence ID" value="AIJ05159.1"/>
    <property type="molecule type" value="Genomic_DNA"/>
</dbReference>
<protein>
    <submittedName>
        <fullName evidence="2">PilT protein domain-containing protein</fullName>
    </submittedName>
</protein>
<proteinExistence type="predicted"/>
<dbReference type="Proteomes" id="UP000028781">
    <property type="component" value="Chromosome"/>
</dbReference>
<feature type="domain" description="PIN" evidence="1">
    <location>
        <begin position="5"/>
        <end position="109"/>
    </location>
</feature>
<dbReference type="STRING" id="1301915.JH146_0308"/>
<dbReference type="AlphaFoldDB" id="A0A076LI14"/>
<dbReference type="InterPro" id="IPR029060">
    <property type="entry name" value="PIN-like_dom_sf"/>
</dbReference>
<dbReference type="InterPro" id="IPR041120">
    <property type="entry name" value="PIN_9"/>
</dbReference>
<dbReference type="HOGENOM" id="CLU_107892_1_0_2"/>
<keyword evidence="3" id="KW-1185">Reference proteome</keyword>
<dbReference type="InterPro" id="IPR002716">
    <property type="entry name" value="PIN_dom"/>
</dbReference>
<reference evidence="2 3" key="1">
    <citation type="journal article" date="2015" name="Int. J. Syst. Evol. Microbiol.">
        <title>M ethanocaldococcus bathoardescens sp. nov., a hyperthermophilic methanogen isolated from a volcanically active deep-sea hydrothermal vent.</title>
        <authorList>
            <person name="Stewart L.C."/>
            <person name="Jung J.H."/>
            <person name="Kim Y.T."/>
            <person name="Kwon S.W."/>
            <person name="Park C.S."/>
            <person name="Holden J.F."/>
        </authorList>
    </citation>
    <scope>NUCLEOTIDE SEQUENCE [LARGE SCALE GENOMIC DNA]</scope>
    <source>
        <strain evidence="2 3">JH146</strain>
    </source>
</reference>
<dbReference type="KEGG" id="mjh:JH146_0308"/>
<dbReference type="SUPFAM" id="SSF88723">
    <property type="entry name" value="PIN domain-like"/>
    <property type="match status" value="1"/>
</dbReference>
<dbReference type="Gene3D" id="3.40.50.1010">
    <property type="entry name" value="5'-nuclease"/>
    <property type="match status" value="1"/>
</dbReference>
<organism evidence="2 3">
    <name type="scientific">Methanocaldococcus bathoardescens</name>
    <dbReference type="NCBI Taxonomy" id="1301915"/>
    <lineage>
        <taxon>Archaea</taxon>
        <taxon>Methanobacteriati</taxon>
        <taxon>Methanobacteriota</taxon>
        <taxon>Methanomada group</taxon>
        <taxon>Methanococci</taxon>
        <taxon>Methanococcales</taxon>
        <taxon>Methanocaldococcaceae</taxon>
        <taxon>Methanocaldococcus</taxon>
    </lineage>
</organism>
<accession>A0A076LI14</accession>
<dbReference type="Pfam" id="PF18477">
    <property type="entry name" value="PIN_9"/>
    <property type="match status" value="1"/>
</dbReference>
<sequence length="133" mass="15602">MITIYKIVPDTNFLIYVFKHKINFDYEIERVINSKFEIVILSPVKEELEKLLRSGDLKGKEKLAVNLALAKIKNYKLINYEGYADEVILNYAKENKNVIVATNDKELKEKLMENNIPVIVVRQKKYFEVFGML</sequence>
<gene>
    <name evidence="2" type="ORF">JH146_0308</name>
</gene>
<dbReference type="PANTHER" id="PTHR12416">
    <property type="entry name" value="RRNA-PROCESSING PROTEIN UTP23 HOMOLOG"/>
    <property type="match status" value="1"/>
</dbReference>
<evidence type="ECO:0000259" key="1">
    <source>
        <dbReference type="SMART" id="SM00670"/>
    </source>
</evidence>
<evidence type="ECO:0000313" key="2">
    <source>
        <dbReference type="EMBL" id="AIJ05159.1"/>
    </source>
</evidence>
<name>A0A076LI14_9EURY</name>
<dbReference type="CDD" id="cd09879">
    <property type="entry name" value="PIN_VapC_AF0591-like"/>
    <property type="match status" value="1"/>
</dbReference>
<evidence type="ECO:0000313" key="3">
    <source>
        <dbReference type="Proteomes" id="UP000028781"/>
    </source>
</evidence>
<dbReference type="SMART" id="SM00670">
    <property type="entry name" value="PINc"/>
    <property type="match status" value="1"/>
</dbReference>